<keyword evidence="7" id="KW-1185">Reference proteome</keyword>
<dbReference type="PROSITE" id="PS50043">
    <property type="entry name" value="HTH_LUXR_2"/>
    <property type="match status" value="1"/>
</dbReference>
<feature type="domain" description="HTH luxR-type" evidence="5">
    <location>
        <begin position="2"/>
        <end position="67"/>
    </location>
</feature>
<reference evidence="6 7" key="1">
    <citation type="submission" date="2018-07" db="EMBL/GenBank/DDBJ databases">
        <title>Genomic Encyclopedia of Type Strains, Phase IV (KMG-IV): sequencing the most valuable type-strain genomes for metagenomic binning, comparative biology and taxonomic classification.</title>
        <authorList>
            <person name="Goeker M."/>
        </authorList>
    </citation>
    <scope>NUCLEOTIDE SEQUENCE [LARGE SCALE GENOMIC DNA]</scope>
    <source>
        <strain evidence="6 7">DSM 26725</strain>
    </source>
</reference>
<evidence type="ECO:0000256" key="3">
    <source>
        <dbReference type="ARBA" id="ARBA00023163"/>
    </source>
</evidence>
<evidence type="ECO:0000313" key="7">
    <source>
        <dbReference type="Proteomes" id="UP000256310"/>
    </source>
</evidence>
<dbReference type="PRINTS" id="PR00038">
    <property type="entry name" value="HTHLUXR"/>
</dbReference>
<evidence type="ECO:0000256" key="1">
    <source>
        <dbReference type="ARBA" id="ARBA00023015"/>
    </source>
</evidence>
<accession>A0A3D9FKU4</accession>
<dbReference type="RefSeq" id="WP_211306434.1">
    <property type="nucleotide sequence ID" value="NZ_QRDP01000004.1"/>
</dbReference>
<dbReference type="Proteomes" id="UP000256310">
    <property type="component" value="Unassembled WGS sequence"/>
</dbReference>
<dbReference type="GO" id="GO:0006355">
    <property type="term" value="P:regulation of DNA-templated transcription"/>
    <property type="evidence" value="ECO:0007669"/>
    <property type="project" value="InterPro"/>
</dbReference>
<comment type="caution">
    <text evidence="6">The sequence shown here is derived from an EMBL/GenBank/DDBJ whole genome shotgun (WGS) entry which is preliminary data.</text>
</comment>
<dbReference type="Gene3D" id="1.10.10.10">
    <property type="entry name" value="Winged helix-like DNA-binding domain superfamily/Winged helix DNA-binding domain"/>
    <property type="match status" value="1"/>
</dbReference>
<evidence type="ECO:0000259" key="5">
    <source>
        <dbReference type="PROSITE" id="PS50043"/>
    </source>
</evidence>
<dbReference type="Pfam" id="PF00196">
    <property type="entry name" value="GerE"/>
    <property type="match status" value="1"/>
</dbReference>
<keyword evidence="4" id="KW-0472">Membrane</keyword>
<dbReference type="CDD" id="cd06170">
    <property type="entry name" value="LuxR_C_like"/>
    <property type="match status" value="1"/>
</dbReference>
<dbReference type="SUPFAM" id="SSF46894">
    <property type="entry name" value="C-terminal effector domain of the bipartite response regulators"/>
    <property type="match status" value="1"/>
</dbReference>
<organism evidence="6 7">
    <name type="scientific">Parasphingopyxis lamellibrachiae</name>
    <dbReference type="NCBI Taxonomy" id="680125"/>
    <lineage>
        <taxon>Bacteria</taxon>
        <taxon>Pseudomonadati</taxon>
        <taxon>Pseudomonadota</taxon>
        <taxon>Alphaproteobacteria</taxon>
        <taxon>Sphingomonadales</taxon>
        <taxon>Sphingomonadaceae</taxon>
        <taxon>Parasphingopyxis</taxon>
    </lineage>
</organism>
<dbReference type="AlphaFoldDB" id="A0A3D9FKU4"/>
<keyword evidence="1" id="KW-0805">Transcription regulation</keyword>
<keyword evidence="3" id="KW-0804">Transcription</keyword>
<proteinExistence type="predicted"/>
<keyword evidence="4" id="KW-1133">Transmembrane helix</keyword>
<dbReference type="InterPro" id="IPR016032">
    <property type="entry name" value="Sig_transdc_resp-reg_C-effctor"/>
</dbReference>
<dbReference type="PANTHER" id="PTHR44688">
    <property type="entry name" value="DNA-BINDING TRANSCRIPTIONAL ACTIVATOR DEVR_DOSR"/>
    <property type="match status" value="1"/>
</dbReference>
<keyword evidence="2" id="KW-0238">DNA-binding</keyword>
<dbReference type="GO" id="GO:0003677">
    <property type="term" value="F:DNA binding"/>
    <property type="evidence" value="ECO:0007669"/>
    <property type="project" value="UniProtKB-KW"/>
</dbReference>
<feature type="transmembrane region" description="Helical" evidence="4">
    <location>
        <begin position="129"/>
        <end position="151"/>
    </location>
</feature>
<evidence type="ECO:0000256" key="2">
    <source>
        <dbReference type="ARBA" id="ARBA00023125"/>
    </source>
</evidence>
<keyword evidence="4" id="KW-0812">Transmembrane</keyword>
<evidence type="ECO:0000313" key="6">
    <source>
        <dbReference type="EMBL" id="RED17726.1"/>
    </source>
</evidence>
<evidence type="ECO:0000256" key="4">
    <source>
        <dbReference type="SAM" id="Phobius"/>
    </source>
</evidence>
<dbReference type="InterPro" id="IPR000792">
    <property type="entry name" value="Tscrpt_reg_LuxR_C"/>
</dbReference>
<dbReference type="InterPro" id="IPR036388">
    <property type="entry name" value="WH-like_DNA-bd_sf"/>
</dbReference>
<dbReference type="SMART" id="SM00421">
    <property type="entry name" value="HTH_LUXR"/>
    <property type="match status" value="1"/>
</dbReference>
<dbReference type="EMBL" id="QRDP01000004">
    <property type="protein sequence ID" value="RED17726.1"/>
    <property type="molecule type" value="Genomic_DNA"/>
</dbReference>
<dbReference type="PANTHER" id="PTHR44688:SF16">
    <property type="entry name" value="DNA-BINDING TRANSCRIPTIONAL ACTIVATOR DEVR_DOSR"/>
    <property type="match status" value="1"/>
</dbReference>
<sequence>MSAQQLSELSEGQISCLRLVARGMSSKEIARATGLSHYTVDTYIKRALPVVGASNRRDAARIVVRSEQSQKIGSPPESVVFQSDSAILNPATSHRSSNATLSSVFDLPKIGGGVNDLAWVERHYAIIKVAALGFSVILAITLASAGILWVFE</sequence>
<gene>
    <name evidence="6" type="ORF">DFR46_2779</name>
</gene>
<name>A0A3D9FKU4_9SPHN</name>
<protein>
    <submittedName>
        <fullName evidence="6">Regulatory LuxR family protein</fullName>
    </submittedName>
</protein>